<dbReference type="InterPro" id="IPR036388">
    <property type="entry name" value="WH-like_DNA-bd_sf"/>
</dbReference>
<dbReference type="PANTHER" id="PTHR30579:SF7">
    <property type="entry name" value="HTH-TYPE TRANSCRIPTIONAL REGULATOR LRHA-RELATED"/>
    <property type="match status" value="1"/>
</dbReference>
<proteinExistence type="inferred from homology"/>
<dbReference type="Gene3D" id="1.10.10.10">
    <property type="entry name" value="Winged helix-like DNA-binding domain superfamily/Winged helix DNA-binding domain"/>
    <property type="match status" value="1"/>
</dbReference>
<dbReference type="InterPro" id="IPR005119">
    <property type="entry name" value="LysR_subst-bd"/>
</dbReference>
<keyword evidence="3" id="KW-0238">DNA-binding</keyword>
<dbReference type="InterPro" id="IPR036390">
    <property type="entry name" value="WH_DNA-bd_sf"/>
</dbReference>
<comment type="caution">
    <text evidence="6">The sequence shown here is derived from an EMBL/GenBank/DDBJ whole genome shotgun (WGS) entry which is preliminary data.</text>
</comment>
<dbReference type="Proteomes" id="UP001205748">
    <property type="component" value="Unassembled WGS sequence"/>
</dbReference>
<protein>
    <submittedName>
        <fullName evidence="6">LysR family transcriptional regulator</fullName>
    </submittedName>
</protein>
<keyword evidence="7" id="KW-1185">Reference proteome</keyword>
<evidence type="ECO:0000259" key="5">
    <source>
        <dbReference type="PROSITE" id="PS50931"/>
    </source>
</evidence>
<dbReference type="AlphaFoldDB" id="A0AAE3HID2"/>
<evidence type="ECO:0000256" key="2">
    <source>
        <dbReference type="ARBA" id="ARBA00023015"/>
    </source>
</evidence>
<dbReference type="GO" id="GO:0003677">
    <property type="term" value="F:DNA binding"/>
    <property type="evidence" value="ECO:0007669"/>
    <property type="project" value="UniProtKB-KW"/>
</dbReference>
<dbReference type="PROSITE" id="PS50931">
    <property type="entry name" value="HTH_LYSR"/>
    <property type="match status" value="1"/>
</dbReference>
<dbReference type="RefSeq" id="WP_257532290.1">
    <property type="nucleotide sequence ID" value="NZ_JANKAS010000012.1"/>
</dbReference>
<dbReference type="PANTHER" id="PTHR30579">
    <property type="entry name" value="TRANSCRIPTIONAL REGULATOR"/>
    <property type="match status" value="1"/>
</dbReference>
<evidence type="ECO:0000256" key="4">
    <source>
        <dbReference type="ARBA" id="ARBA00023163"/>
    </source>
</evidence>
<evidence type="ECO:0000256" key="1">
    <source>
        <dbReference type="ARBA" id="ARBA00009437"/>
    </source>
</evidence>
<comment type="similarity">
    <text evidence="1">Belongs to the LysR transcriptional regulatory family.</text>
</comment>
<dbReference type="SUPFAM" id="SSF53850">
    <property type="entry name" value="Periplasmic binding protein-like II"/>
    <property type="match status" value="1"/>
</dbReference>
<evidence type="ECO:0000313" key="6">
    <source>
        <dbReference type="EMBL" id="MCR1899683.1"/>
    </source>
</evidence>
<dbReference type="SUPFAM" id="SSF46785">
    <property type="entry name" value="Winged helix' DNA-binding domain"/>
    <property type="match status" value="1"/>
</dbReference>
<dbReference type="InterPro" id="IPR000847">
    <property type="entry name" value="LysR_HTH_N"/>
</dbReference>
<dbReference type="GO" id="GO:0003700">
    <property type="term" value="F:DNA-binding transcription factor activity"/>
    <property type="evidence" value="ECO:0007669"/>
    <property type="project" value="InterPro"/>
</dbReference>
<reference evidence="6" key="1">
    <citation type="submission" date="2022-07" db="EMBL/GenBank/DDBJ databases">
        <title>Enhanced cultured diversity of the mouse gut microbiota enables custom-made synthetic communities.</title>
        <authorList>
            <person name="Afrizal A."/>
        </authorList>
    </citation>
    <scope>NUCLEOTIDE SEQUENCE</scope>
    <source>
        <strain evidence="6">DSM 28593</strain>
    </source>
</reference>
<name>A0AAE3HID2_9FIRM</name>
<dbReference type="InterPro" id="IPR050176">
    <property type="entry name" value="LTTR"/>
</dbReference>
<sequence>MKERFNLEYLNTFVIAAETGKFNVTAEMVYRSHSSVSMQIKKLEEQINMPLFIRSKDTLTLTKVGETLYSYARQILDLNDSAFNSLNHSDWKGSLTFGVPTDYADFFIRFVYPKLQEEYPDFNLKTICSRSRELRNDIKTNHINAAMVAMEPQYSDDIFLWEEELCWVSSKDFIYEADSYLPIALFSDNCIINNHSLYCLKKTNINFKIVFTSTMMDNIASCVKTGAAISLLPKSLITDEFRILPLDFLPCPFTLKIGLTWGENADFAMLDFIKKTIINSL</sequence>
<evidence type="ECO:0000256" key="3">
    <source>
        <dbReference type="ARBA" id="ARBA00023125"/>
    </source>
</evidence>
<evidence type="ECO:0000313" key="7">
    <source>
        <dbReference type="Proteomes" id="UP001205748"/>
    </source>
</evidence>
<organism evidence="6 7">
    <name type="scientific">Irregularibacter muris</name>
    <dbReference type="NCBI Taxonomy" id="1796619"/>
    <lineage>
        <taxon>Bacteria</taxon>
        <taxon>Bacillati</taxon>
        <taxon>Bacillota</taxon>
        <taxon>Clostridia</taxon>
        <taxon>Eubacteriales</taxon>
        <taxon>Eubacteriaceae</taxon>
        <taxon>Irregularibacter</taxon>
    </lineage>
</organism>
<gene>
    <name evidence="6" type="ORF">NSA47_11920</name>
</gene>
<feature type="domain" description="HTH lysR-type" evidence="5">
    <location>
        <begin position="5"/>
        <end position="62"/>
    </location>
</feature>
<dbReference type="Pfam" id="PF03466">
    <property type="entry name" value="LysR_substrate"/>
    <property type="match status" value="1"/>
</dbReference>
<keyword evidence="2" id="KW-0805">Transcription regulation</keyword>
<accession>A0AAE3HID2</accession>
<dbReference type="Pfam" id="PF00126">
    <property type="entry name" value="HTH_1"/>
    <property type="match status" value="1"/>
</dbReference>
<dbReference type="Gene3D" id="3.40.190.10">
    <property type="entry name" value="Periplasmic binding protein-like II"/>
    <property type="match status" value="2"/>
</dbReference>
<keyword evidence="4" id="KW-0804">Transcription</keyword>
<dbReference type="EMBL" id="JANKAS010000012">
    <property type="protein sequence ID" value="MCR1899683.1"/>
    <property type="molecule type" value="Genomic_DNA"/>
</dbReference>